<evidence type="ECO:0000256" key="1">
    <source>
        <dbReference type="ARBA" id="ARBA00023117"/>
    </source>
</evidence>
<dbReference type="InterPro" id="IPR036427">
    <property type="entry name" value="Bromodomain-like_sf"/>
</dbReference>
<dbReference type="PANTHER" id="PTHR16266:SF17">
    <property type="entry name" value="BRWD3"/>
    <property type="match status" value="1"/>
</dbReference>
<dbReference type="OrthoDB" id="6284796at2759"/>
<feature type="domain" description="Bromo" evidence="4">
    <location>
        <begin position="63"/>
        <end position="133"/>
    </location>
</feature>
<dbReference type="SMART" id="SM00297">
    <property type="entry name" value="BROMO"/>
    <property type="match status" value="2"/>
</dbReference>
<feature type="compositionally biased region" description="Polar residues" evidence="3">
    <location>
        <begin position="479"/>
        <end position="488"/>
    </location>
</feature>
<protein>
    <submittedName>
        <fullName evidence="7">Bromo domain-containing protein</fullName>
    </submittedName>
</protein>
<feature type="compositionally biased region" description="Acidic residues" evidence="3">
    <location>
        <begin position="445"/>
        <end position="457"/>
    </location>
</feature>
<dbReference type="AlphaFoldDB" id="A0A0R3SBI2"/>
<feature type="region of interest" description="Disordered" evidence="3">
    <location>
        <begin position="410"/>
        <end position="548"/>
    </location>
</feature>
<dbReference type="Gene3D" id="1.20.920.10">
    <property type="entry name" value="Bromodomain-like"/>
    <property type="match status" value="2"/>
</dbReference>
<reference evidence="5 6" key="2">
    <citation type="submission" date="2018-11" db="EMBL/GenBank/DDBJ databases">
        <authorList>
            <consortium name="Pathogen Informatics"/>
        </authorList>
    </citation>
    <scope>NUCLEOTIDE SEQUENCE [LARGE SCALE GENOMIC DNA]</scope>
</reference>
<organism evidence="7">
    <name type="scientific">Hymenolepis diminuta</name>
    <name type="common">Rat tapeworm</name>
    <dbReference type="NCBI Taxonomy" id="6216"/>
    <lineage>
        <taxon>Eukaryota</taxon>
        <taxon>Metazoa</taxon>
        <taxon>Spiralia</taxon>
        <taxon>Lophotrochozoa</taxon>
        <taxon>Platyhelminthes</taxon>
        <taxon>Cestoda</taxon>
        <taxon>Eucestoda</taxon>
        <taxon>Cyclophyllidea</taxon>
        <taxon>Hymenolepididae</taxon>
        <taxon>Hymenolepis</taxon>
    </lineage>
</organism>
<evidence type="ECO:0000259" key="4">
    <source>
        <dbReference type="PROSITE" id="PS50014"/>
    </source>
</evidence>
<feature type="domain" description="Bromo" evidence="4">
    <location>
        <begin position="314"/>
        <end position="391"/>
    </location>
</feature>
<keyword evidence="1 2" id="KW-0103">Bromodomain</keyword>
<feature type="compositionally biased region" description="Polar residues" evidence="3">
    <location>
        <begin position="412"/>
        <end position="421"/>
    </location>
</feature>
<dbReference type="STRING" id="6216.A0A0R3SBI2"/>
<name>A0A0R3SBI2_HYMDI</name>
<evidence type="ECO:0000256" key="2">
    <source>
        <dbReference type="PROSITE-ProRule" id="PRU00035"/>
    </source>
</evidence>
<dbReference type="GO" id="GO:0008360">
    <property type="term" value="P:regulation of cell shape"/>
    <property type="evidence" value="ECO:0007669"/>
    <property type="project" value="TreeGrafter"/>
</dbReference>
<dbReference type="PROSITE" id="PS50014">
    <property type="entry name" value="BROMODOMAIN_2"/>
    <property type="match status" value="2"/>
</dbReference>
<evidence type="ECO:0000256" key="3">
    <source>
        <dbReference type="SAM" id="MobiDB-lite"/>
    </source>
</evidence>
<dbReference type="GO" id="GO:0007010">
    <property type="term" value="P:cytoskeleton organization"/>
    <property type="evidence" value="ECO:0007669"/>
    <property type="project" value="TreeGrafter"/>
</dbReference>
<feature type="compositionally biased region" description="Basic residues" evidence="3">
    <location>
        <begin position="427"/>
        <end position="437"/>
    </location>
</feature>
<feature type="compositionally biased region" description="Acidic residues" evidence="3">
    <location>
        <begin position="522"/>
        <end position="533"/>
    </location>
</feature>
<evidence type="ECO:0000313" key="6">
    <source>
        <dbReference type="Proteomes" id="UP000274504"/>
    </source>
</evidence>
<gene>
    <name evidence="5" type="ORF">HDID_LOCUS1837</name>
</gene>
<dbReference type="InterPro" id="IPR001487">
    <property type="entry name" value="Bromodomain"/>
</dbReference>
<dbReference type="EMBL" id="UYSG01000383">
    <property type="protein sequence ID" value="VDL19298.1"/>
    <property type="molecule type" value="Genomic_DNA"/>
</dbReference>
<feature type="compositionally biased region" description="Basic residues" evidence="3">
    <location>
        <begin position="491"/>
        <end position="504"/>
    </location>
</feature>
<dbReference type="SUPFAM" id="SSF47370">
    <property type="entry name" value="Bromodomain"/>
    <property type="match status" value="2"/>
</dbReference>
<dbReference type="GO" id="GO:0006357">
    <property type="term" value="P:regulation of transcription by RNA polymerase II"/>
    <property type="evidence" value="ECO:0007669"/>
    <property type="project" value="TreeGrafter"/>
</dbReference>
<dbReference type="GO" id="GO:0005634">
    <property type="term" value="C:nucleus"/>
    <property type="evidence" value="ECO:0007669"/>
    <property type="project" value="TreeGrafter"/>
</dbReference>
<evidence type="ECO:0000313" key="7">
    <source>
        <dbReference type="WBParaSite" id="HDID_0000183601-mRNA-1"/>
    </source>
</evidence>
<dbReference type="CDD" id="cd04369">
    <property type="entry name" value="Bromodomain"/>
    <property type="match status" value="1"/>
</dbReference>
<evidence type="ECO:0000313" key="5">
    <source>
        <dbReference type="EMBL" id="VDL19298.1"/>
    </source>
</evidence>
<dbReference type="WBParaSite" id="HDID_0000183601-mRNA-1">
    <property type="protein sequence ID" value="HDID_0000183601-mRNA-1"/>
    <property type="gene ID" value="HDID_0000183601"/>
</dbReference>
<dbReference type="InterPro" id="IPR052060">
    <property type="entry name" value="Bromo_WD_repeat"/>
</dbReference>
<dbReference type="PANTHER" id="PTHR16266">
    <property type="entry name" value="WD REPEAT DOMAIN 9"/>
    <property type="match status" value="1"/>
</dbReference>
<reference evidence="7" key="1">
    <citation type="submission" date="2016-04" db="UniProtKB">
        <authorList>
            <consortium name="WormBaseParasite"/>
        </authorList>
    </citation>
    <scope>IDENTIFICATION</scope>
</reference>
<sequence>MSTISSSLRSEVTLGLDRLVGLYGSGQIVRPEIFSPRPETNSNYEFTFNQAITNTMKIIDKMRDFEAAKAFFTYVDLSLYPNYIKINPYMIDLQFIRDRLESGFYRQKAAIQFDLEHIAENAERYNVPDSLIVRQAKAVSSLAVKPLWNSFYTTEKLVADYNQLVARDPAINLPVDSELSVEAEFIPTSMVVNNVVEIDQEEEGAEIVEASTHPTAEEVLNQESESTLTAMDMDGAEYSYQEGRAEVDEPAFHSVADAELTVVTEVLAPAVEQRHPLRDLASPANPEVVSLEEANDTEDCEWRRKCRELLCKIIRHPQSVFFRSPVDVEEYTTYRDIVEHPMDLSVIGRRLVRTQSRNVRPCYTNAQQFIDDLRLIVHNSRLFNRDPTMQAERWISRVAVNSLSEYLEEGTHQVSANTPDENTPPRRNLRSRSRLRTRQIVTVDTSDDDDDDDDDDSIVQTTNGRASRRLTRLSLDSLPTQSPISIETRSSRRRGGRRSGRRGRSNGTNRSRSTRRRRHNSDDDEDFDNDVELSDVPSNPHQLRPRRRAALNSAYLEVDEGDE</sequence>
<dbReference type="PRINTS" id="PR00503">
    <property type="entry name" value="BROMODOMAIN"/>
</dbReference>
<accession>A0A0R3SBI2</accession>
<dbReference type="Pfam" id="PF00439">
    <property type="entry name" value="Bromodomain"/>
    <property type="match status" value="2"/>
</dbReference>
<proteinExistence type="predicted"/>
<dbReference type="Proteomes" id="UP000274504">
    <property type="component" value="Unassembled WGS sequence"/>
</dbReference>